<evidence type="ECO:0000313" key="2">
    <source>
        <dbReference type="EMBL" id="EGG05440.1"/>
    </source>
</evidence>
<dbReference type="KEGG" id="mlr:MELLADRAFT_124486"/>
<dbReference type="GeneID" id="18926781"/>
<dbReference type="VEuPathDB" id="FungiDB:MELLADRAFT_124486"/>
<sequence length="82" mass="8155">MILGNYFKLLAVFVGLIAVTHGDSGVSLPNLSALLIPKCENGEVVCTAGAGYCFNQGSTPTAQCSKNGVISCSGGGTPSCSG</sequence>
<protein>
    <submittedName>
        <fullName evidence="2">Secreted protein</fullName>
    </submittedName>
</protein>
<proteinExistence type="predicted"/>
<evidence type="ECO:0000256" key="1">
    <source>
        <dbReference type="SAM" id="SignalP"/>
    </source>
</evidence>
<dbReference type="InParanoid" id="F4RQA3"/>
<gene>
    <name evidence="2" type="ORF">MELLADRAFT_124486</name>
</gene>
<reference evidence="3" key="1">
    <citation type="journal article" date="2011" name="Proc. Natl. Acad. Sci. U.S.A.">
        <title>Obligate biotrophy features unraveled by the genomic analysis of rust fungi.</title>
        <authorList>
            <person name="Duplessis S."/>
            <person name="Cuomo C.A."/>
            <person name="Lin Y.-C."/>
            <person name="Aerts A."/>
            <person name="Tisserant E."/>
            <person name="Veneault-Fourrey C."/>
            <person name="Joly D.L."/>
            <person name="Hacquard S."/>
            <person name="Amselem J."/>
            <person name="Cantarel B.L."/>
            <person name="Chiu R."/>
            <person name="Coutinho P.M."/>
            <person name="Feau N."/>
            <person name="Field M."/>
            <person name="Frey P."/>
            <person name="Gelhaye E."/>
            <person name="Goldberg J."/>
            <person name="Grabherr M.G."/>
            <person name="Kodira C.D."/>
            <person name="Kohler A."/>
            <person name="Kuees U."/>
            <person name="Lindquist E.A."/>
            <person name="Lucas S.M."/>
            <person name="Mago R."/>
            <person name="Mauceli E."/>
            <person name="Morin E."/>
            <person name="Murat C."/>
            <person name="Pangilinan J.L."/>
            <person name="Park R."/>
            <person name="Pearson M."/>
            <person name="Quesneville H."/>
            <person name="Rouhier N."/>
            <person name="Sakthikumar S."/>
            <person name="Salamov A.A."/>
            <person name="Schmutz J."/>
            <person name="Selles B."/>
            <person name="Shapiro H."/>
            <person name="Tanguay P."/>
            <person name="Tuskan G.A."/>
            <person name="Henrissat B."/>
            <person name="Van de Peer Y."/>
            <person name="Rouze P."/>
            <person name="Ellis J.G."/>
            <person name="Dodds P.N."/>
            <person name="Schein J.E."/>
            <person name="Zhong S."/>
            <person name="Hamelin R.C."/>
            <person name="Grigoriev I.V."/>
            <person name="Szabo L.J."/>
            <person name="Martin F."/>
        </authorList>
    </citation>
    <scope>NUCLEOTIDE SEQUENCE [LARGE SCALE GENOMIC DNA]</scope>
    <source>
        <strain evidence="3">98AG31 / pathotype 3-4-7</strain>
    </source>
</reference>
<feature type="chain" id="PRO_5003317858" evidence="1">
    <location>
        <begin position="23"/>
        <end position="82"/>
    </location>
</feature>
<feature type="signal peptide" evidence="1">
    <location>
        <begin position="1"/>
        <end position="22"/>
    </location>
</feature>
<dbReference type="RefSeq" id="XP_007411362.1">
    <property type="nucleotide sequence ID" value="XM_007411300.1"/>
</dbReference>
<name>F4RQA3_MELLP</name>
<organism evidence="3">
    <name type="scientific">Melampsora larici-populina (strain 98AG31 / pathotype 3-4-7)</name>
    <name type="common">Poplar leaf rust fungus</name>
    <dbReference type="NCBI Taxonomy" id="747676"/>
    <lineage>
        <taxon>Eukaryota</taxon>
        <taxon>Fungi</taxon>
        <taxon>Dikarya</taxon>
        <taxon>Basidiomycota</taxon>
        <taxon>Pucciniomycotina</taxon>
        <taxon>Pucciniomycetes</taxon>
        <taxon>Pucciniales</taxon>
        <taxon>Melampsoraceae</taxon>
        <taxon>Melampsora</taxon>
    </lineage>
</organism>
<evidence type="ECO:0000313" key="3">
    <source>
        <dbReference type="Proteomes" id="UP000001072"/>
    </source>
</evidence>
<dbReference type="EMBL" id="GL883113">
    <property type="protein sequence ID" value="EGG05440.1"/>
    <property type="molecule type" value="Genomic_DNA"/>
</dbReference>
<dbReference type="AlphaFoldDB" id="F4RQA3"/>
<dbReference type="HOGENOM" id="CLU_2558756_0_0_1"/>
<accession>F4RQA3</accession>
<keyword evidence="3" id="KW-1185">Reference proteome</keyword>
<keyword evidence="1" id="KW-0732">Signal</keyword>
<dbReference type="Proteomes" id="UP000001072">
    <property type="component" value="Unassembled WGS sequence"/>
</dbReference>